<protein>
    <submittedName>
        <fullName evidence="1">Uncharacterized protein</fullName>
    </submittedName>
</protein>
<organism evidence="1 2">
    <name type="scientific">Phanerochaete sordida</name>
    <dbReference type="NCBI Taxonomy" id="48140"/>
    <lineage>
        <taxon>Eukaryota</taxon>
        <taxon>Fungi</taxon>
        <taxon>Dikarya</taxon>
        <taxon>Basidiomycota</taxon>
        <taxon>Agaricomycotina</taxon>
        <taxon>Agaricomycetes</taxon>
        <taxon>Polyporales</taxon>
        <taxon>Phanerochaetaceae</taxon>
        <taxon>Phanerochaete</taxon>
    </lineage>
</organism>
<dbReference type="EMBL" id="BPQB01000038">
    <property type="protein sequence ID" value="GJE94267.1"/>
    <property type="molecule type" value="Genomic_DNA"/>
</dbReference>
<keyword evidence="2" id="KW-1185">Reference proteome</keyword>
<proteinExistence type="predicted"/>
<reference evidence="1 2" key="1">
    <citation type="submission" date="2021-08" db="EMBL/GenBank/DDBJ databases">
        <title>Draft Genome Sequence of Phanerochaete sordida strain YK-624.</title>
        <authorList>
            <person name="Mori T."/>
            <person name="Dohra H."/>
            <person name="Suzuki T."/>
            <person name="Kawagishi H."/>
            <person name="Hirai H."/>
        </authorList>
    </citation>
    <scope>NUCLEOTIDE SEQUENCE [LARGE SCALE GENOMIC DNA]</scope>
    <source>
        <strain evidence="1 2">YK-624</strain>
    </source>
</reference>
<dbReference type="AlphaFoldDB" id="A0A9P3GEL6"/>
<name>A0A9P3GEL6_9APHY</name>
<sequence>MEPFDSHVLCEDSGFSVAVDTFQVEVLRNRRRFELERGLEDIVARPGLFPRLVSRIDDESFGLLWAYLKNELLQEPDSDFRESIPLKMVTGLRAYFEELSIPVVDVDVQARKTTKYLSQLLKSAEDFGGLAPTSAGKSTPREEKARRGFVRTVRDLAYPLKTYLDIIRDERMADTITRYHIGQLEAEGVRPAGQREAVVGTTSPTSTILSRKRAAVTLDLLDGHGPWKITVSTRMIENLRASKGSPRLFAKIGSTLQ</sequence>
<accession>A0A9P3GEL6</accession>
<dbReference type="Proteomes" id="UP000703269">
    <property type="component" value="Unassembled WGS sequence"/>
</dbReference>
<evidence type="ECO:0000313" key="2">
    <source>
        <dbReference type="Proteomes" id="UP000703269"/>
    </source>
</evidence>
<gene>
    <name evidence="1" type="ORF">PsYK624_104360</name>
</gene>
<comment type="caution">
    <text evidence="1">The sequence shown here is derived from an EMBL/GenBank/DDBJ whole genome shotgun (WGS) entry which is preliminary data.</text>
</comment>
<evidence type="ECO:0000313" key="1">
    <source>
        <dbReference type="EMBL" id="GJE94267.1"/>
    </source>
</evidence>